<reference evidence="1" key="1">
    <citation type="submission" date="2019-08" db="EMBL/GenBank/DDBJ databases">
        <authorList>
            <person name="Kucharzyk K."/>
            <person name="Murdoch R.W."/>
            <person name="Higgins S."/>
            <person name="Loffler F."/>
        </authorList>
    </citation>
    <scope>NUCLEOTIDE SEQUENCE</scope>
</reference>
<name>A0A644YZC9_9ZZZZ</name>
<protein>
    <submittedName>
        <fullName evidence="1">Uncharacterized protein</fullName>
    </submittedName>
</protein>
<evidence type="ECO:0000313" key="1">
    <source>
        <dbReference type="EMBL" id="MPM33832.1"/>
    </source>
</evidence>
<dbReference type="EMBL" id="VSSQ01006776">
    <property type="protein sequence ID" value="MPM33832.1"/>
    <property type="molecule type" value="Genomic_DNA"/>
</dbReference>
<organism evidence="1">
    <name type="scientific">bioreactor metagenome</name>
    <dbReference type="NCBI Taxonomy" id="1076179"/>
    <lineage>
        <taxon>unclassified sequences</taxon>
        <taxon>metagenomes</taxon>
        <taxon>ecological metagenomes</taxon>
    </lineage>
</organism>
<dbReference type="AlphaFoldDB" id="A0A644YZC9"/>
<gene>
    <name evidence="1" type="ORF">SDC9_80413</name>
</gene>
<sequence>MFDDQRALFDHGLIDAHAPAYFEVFGADIEVGGGDKFGFAQQLGGIGGGLEVRRFARLHDALRI</sequence>
<comment type="caution">
    <text evidence="1">The sequence shown here is derived from an EMBL/GenBank/DDBJ whole genome shotgun (WGS) entry which is preliminary data.</text>
</comment>
<accession>A0A644YZC9</accession>
<proteinExistence type="predicted"/>